<reference evidence="11 12" key="1">
    <citation type="journal article" name="Sci. Rep.">
        <title>Genome-scale phylogenetic analyses confirm Olpidium as the closest living zoosporic fungus to the non-flagellated, terrestrial fungi.</title>
        <authorList>
            <person name="Chang Y."/>
            <person name="Rochon D."/>
            <person name="Sekimoto S."/>
            <person name="Wang Y."/>
            <person name="Chovatia M."/>
            <person name="Sandor L."/>
            <person name="Salamov A."/>
            <person name="Grigoriev I.V."/>
            <person name="Stajich J.E."/>
            <person name="Spatafora J.W."/>
        </authorList>
    </citation>
    <scope>NUCLEOTIDE SEQUENCE [LARGE SCALE GENOMIC DNA]</scope>
    <source>
        <strain evidence="11">S191</strain>
    </source>
</reference>
<evidence type="ECO:0000256" key="6">
    <source>
        <dbReference type="ARBA" id="ARBA00047665"/>
    </source>
</evidence>
<comment type="similarity">
    <text evidence="1 8">Belongs to the GcvT family.</text>
</comment>
<comment type="caution">
    <text evidence="11">The sequence shown here is derived from an EMBL/GenBank/DDBJ whole genome shotgun (WGS) entry which is preliminary data.</text>
</comment>
<dbReference type="FunFam" id="3.30.70.1400:FF:000001">
    <property type="entry name" value="Aminomethyltransferase"/>
    <property type="match status" value="1"/>
</dbReference>
<dbReference type="Pfam" id="PF08669">
    <property type="entry name" value="GCV_T_C"/>
    <property type="match status" value="1"/>
</dbReference>
<dbReference type="PIRSF" id="PIRSF006487">
    <property type="entry name" value="GcvT"/>
    <property type="match status" value="1"/>
</dbReference>
<evidence type="ECO:0000259" key="10">
    <source>
        <dbReference type="Pfam" id="PF08669"/>
    </source>
</evidence>
<evidence type="ECO:0000313" key="11">
    <source>
        <dbReference type="EMBL" id="KAG5461293.1"/>
    </source>
</evidence>
<dbReference type="EMBL" id="JAEFCI010003867">
    <property type="protein sequence ID" value="KAG5461293.1"/>
    <property type="molecule type" value="Genomic_DNA"/>
</dbReference>
<comment type="function">
    <text evidence="8">The glycine cleavage system catalyzes the degradation of glycine.</text>
</comment>
<evidence type="ECO:0000256" key="4">
    <source>
        <dbReference type="ARBA" id="ARBA00022679"/>
    </source>
</evidence>
<keyword evidence="3 8" id="KW-0032">Aminotransferase</keyword>
<dbReference type="NCBIfam" id="TIGR00528">
    <property type="entry name" value="gcvT"/>
    <property type="match status" value="1"/>
</dbReference>
<keyword evidence="8" id="KW-0496">Mitochondrion</keyword>
<feature type="binding site" evidence="7">
    <location>
        <position position="255"/>
    </location>
    <ligand>
        <name>substrate</name>
    </ligand>
</feature>
<dbReference type="Gene3D" id="2.40.30.110">
    <property type="entry name" value="Aminomethyltransferase beta-barrel domains"/>
    <property type="match status" value="1"/>
</dbReference>
<evidence type="ECO:0000313" key="12">
    <source>
        <dbReference type="Proteomes" id="UP000673691"/>
    </source>
</evidence>
<proteinExistence type="inferred from homology"/>
<comment type="subunit">
    <text evidence="8">The glycine cleavage system is composed of four proteins: P, T, L and H.</text>
</comment>
<dbReference type="SUPFAM" id="SSF101790">
    <property type="entry name" value="Aminomethyltransferase beta-barrel domain"/>
    <property type="match status" value="1"/>
</dbReference>
<feature type="domain" description="Aminomethyltransferase C-terminal" evidence="10">
    <location>
        <begin position="343"/>
        <end position="398"/>
    </location>
</feature>
<dbReference type="AlphaFoldDB" id="A0A8H7ZXE1"/>
<dbReference type="EC" id="2.1.2.10" evidence="2 8"/>
<accession>A0A8H7ZXE1</accession>
<dbReference type="Gene3D" id="3.30.70.1400">
    <property type="entry name" value="Aminomethyltransferase beta-barrel domains"/>
    <property type="match status" value="1"/>
</dbReference>
<dbReference type="GO" id="GO:0005960">
    <property type="term" value="C:glycine cleavage complex"/>
    <property type="evidence" value="ECO:0007669"/>
    <property type="project" value="InterPro"/>
</dbReference>
<dbReference type="InterPro" id="IPR006223">
    <property type="entry name" value="GcvT"/>
</dbReference>
<evidence type="ECO:0000259" key="9">
    <source>
        <dbReference type="Pfam" id="PF01571"/>
    </source>
</evidence>
<evidence type="ECO:0000256" key="2">
    <source>
        <dbReference type="ARBA" id="ARBA00012616"/>
    </source>
</evidence>
<dbReference type="PANTHER" id="PTHR43757">
    <property type="entry name" value="AMINOMETHYLTRANSFERASE"/>
    <property type="match status" value="1"/>
</dbReference>
<dbReference type="InterPro" id="IPR028896">
    <property type="entry name" value="GcvT/YgfZ/DmdA"/>
</dbReference>
<dbReference type="InterPro" id="IPR013977">
    <property type="entry name" value="GcvT_C"/>
</dbReference>
<dbReference type="PANTHER" id="PTHR43757:SF2">
    <property type="entry name" value="AMINOMETHYLTRANSFERASE, MITOCHONDRIAL"/>
    <property type="match status" value="1"/>
</dbReference>
<evidence type="ECO:0000256" key="5">
    <source>
        <dbReference type="ARBA" id="ARBA00031395"/>
    </source>
</evidence>
<comment type="catalytic activity">
    <reaction evidence="6 8">
        <text>N(6)-[(R)-S(8)-aminomethyldihydrolipoyl]-L-lysyl-[protein] + (6S)-5,6,7,8-tetrahydrofolate = N(6)-[(R)-dihydrolipoyl]-L-lysyl-[protein] + (6R)-5,10-methylene-5,6,7,8-tetrahydrofolate + NH4(+)</text>
        <dbReference type="Rhea" id="RHEA:16945"/>
        <dbReference type="Rhea" id="RHEA-COMP:10475"/>
        <dbReference type="Rhea" id="RHEA-COMP:10492"/>
        <dbReference type="ChEBI" id="CHEBI:15636"/>
        <dbReference type="ChEBI" id="CHEBI:28938"/>
        <dbReference type="ChEBI" id="CHEBI:57453"/>
        <dbReference type="ChEBI" id="CHEBI:83100"/>
        <dbReference type="ChEBI" id="CHEBI:83143"/>
        <dbReference type="EC" id="2.1.2.10"/>
    </reaction>
</comment>
<organism evidence="11 12">
    <name type="scientific">Olpidium bornovanus</name>
    <dbReference type="NCBI Taxonomy" id="278681"/>
    <lineage>
        <taxon>Eukaryota</taxon>
        <taxon>Fungi</taxon>
        <taxon>Fungi incertae sedis</taxon>
        <taxon>Olpidiomycota</taxon>
        <taxon>Olpidiomycotina</taxon>
        <taxon>Olpidiomycetes</taxon>
        <taxon>Olpidiales</taxon>
        <taxon>Olpidiaceae</taxon>
        <taxon>Olpidium</taxon>
    </lineage>
</organism>
<evidence type="ECO:0000256" key="1">
    <source>
        <dbReference type="ARBA" id="ARBA00008609"/>
    </source>
</evidence>
<dbReference type="GO" id="GO:0006546">
    <property type="term" value="P:glycine catabolic process"/>
    <property type="evidence" value="ECO:0007669"/>
    <property type="project" value="InterPro"/>
</dbReference>
<dbReference type="InterPro" id="IPR029043">
    <property type="entry name" value="GcvT/YgfZ_C"/>
</dbReference>
<dbReference type="GO" id="GO:0005739">
    <property type="term" value="C:mitochondrion"/>
    <property type="evidence" value="ECO:0007669"/>
    <property type="project" value="UniProtKB-SubCell"/>
</dbReference>
<feature type="domain" description="GCVT N-terminal" evidence="9">
    <location>
        <begin position="60"/>
        <end position="315"/>
    </location>
</feature>
<dbReference type="Proteomes" id="UP000673691">
    <property type="component" value="Unassembled WGS sequence"/>
</dbReference>
<comment type="subcellular location">
    <subcellularLocation>
        <location evidence="8">Mitochondrion</location>
    </subcellularLocation>
</comment>
<evidence type="ECO:0000256" key="8">
    <source>
        <dbReference type="RuleBase" id="RU003981"/>
    </source>
</evidence>
<protein>
    <recommendedName>
        <fullName evidence="2 8">Aminomethyltransferase</fullName>
        <ecNumber evidence="2 8">2.1.2.10</ecNumber>
    </recommendedName>
    <alternativeName>
        <fullName evidence="5 8">Glycine cleavage system T protein</fullName>
    </alternativeName>
</protein>
<gene>
    <name evidence="11" type="ORF">BJ554DRAFT_6531</name>
</gene>
<name>A0A8H7ZXE1_9FUNG</name>
<dbReference type="GO" id="GO:0004047">
    <property type="term" value="F:aminomethyltransferase activity"/>
    <property type="evidence" value="ECO:0007669"/>
    <property type="project" value="UniProtKB-EC"/>
</dbReference>
<dbReference type="Gene3D" id="4.10.1250.10">
    <property type="entry name" value="Aminomethyltransferase fragment"/>
    <property type="match status" value="1"/>
</dbReference>
<keyword evidence="12" id="KW-1185">Reference proteome</keyword>
<keyword evidence="8" id="KW-0809">Transit peptide</keyword>
<dbReference type="Pfam" id="PF01571">
    <property type="entry name" value="GCV_T"/>
    <property type="match status" value="1"/>
</dbReference>
<dbReference type="Gene3D" id="3.30.1360.120">
    <property type="entry name" value="Probable tRNA modification gtpase trme, domain 1"/>
    <property type="match status" value="1"/>
</dbReference>
<dbReference type="InterPro" id="IPR006222">
    <property type="entry name" value="GCVT_N"/>
</dbReference>
<dbReference type="InterPro" id="IPR027266">
    <property type="entry name" value="TrmE/GcvT-like"/>
</dbReference>
<evidence type="ECO:0000256" key="3">
    <source>
        <dbReference type="ARBA" id="ARBA00022576"/>
    </source>
</evidence>
<evidence type="ECO:0000256" key="7">
    <source>
        <dbReference type="PIRSR" id="PIRSR006487-1"/>
    </source>
</evidence>
<sequence length="445" mass="48567">MVSLAFVAPRLRASPLIMAVAAARPRVAGPEGHNFPAARSAAGRRRRYATQTSDLKKTPLHDLHVALGATMVGFAGWSMPLVYKDLTHLNSHLHTRSAVSLFDVSHMLQTSWTGRDRERFAELLTVADVRGLGVGRGALSLFTNERGGIVDDAILTKQRDRLYVVSNAGCAEKDLKHIGERLSACRAEGMDVDVNVISDHALVALQGTRKAAEVMTELTSADLSDFAFMSGRFTSLKGIDCHVSRSGYTGEDGFEISVPSMDAVKLARIMLDLPYVKMAGLAARDSLRLEAGMCLYDHDLNDDITPVEAGLTWTIGGFIGADKILPQIKSGVEKRRIGLVVTGAPARGTVTSGTHSPSLKANVAMGYVKGGYHKNDTQLKVKVRNKMQEAKVTKMPFVPTCESLSSSRSVSPLFFFFFFSFFKRPRPCLRTTDRGEWPKGVFSLF</sequence>
<dbReference type="SUPFAM" id="SSF103025">
    <property type="entry name" value="Folate-binding domain"/>
    <property type="match status" value="1"/>
</dbReference>
<dbReference type="GO" id="GO:0008483">
    <property type="term" value="F:transaminase activity"/>
    <property type="evidence" value="ECO:0007669"/>
    <property type="project" value="UniProtKB-KW"/>
</dbReference>
<dbReference type="OrthoDB" id="10263536at2759"/>
<keyword evidence="4 8" id="KW-0808">Transferase</keyword>